<accession>A0AAV2F911</accession>
<proteinExistence type="predicted"/>
<protein>
    <submittedName>
        <fullName evidence="1">Uncharacterized protein</fullName>
    </submittedName>
</protein>
<evidence type="ECO:0000313" key="1">
    <source>
        <dbReference type="EMBL" id="CAL1394442.1"/>
    </source>
</evidence>
<keyword evidence="2" id="KW-1185">Reference proteome</keyword>
<reference evidence="1 2" key="1">
    <citation type="submission" date="2024-04" db="EMBL/GenBank/DDBJ databases">
        <authorList>
            <person name="Fracassetti M."/>
        </authorList>
    </citation>
    <scope>NUCLEOTIDE SEQUENCE [LARGE SCALE GENOMIC DNA]</scope>
</reference>
<sequence>MTIDRAAHCTLTCSISHFVEDDLSATLEAKSVTTKAEQHIFEFFCGLRINQVAVAVEFGRRSECVQEELGFVDEMEVKVDTNLAKMVM</sequence>
<dbReference type="Proteomes" id="UP001497516">
    <property type="component" value="Chromosome 6"/>
</dbReference>
<dbReference type="AlphaFoldDB" id="A0AAV2F911"/>
<name>A0AAV2F911_9ROSI</name>
<dbReference type="EMBL" id="OZ034819">
    <property type="protein sequence ID" value="CAL1394442.1"/>
    <property type="molecule type" value="Genomic_DNA"/>
</dbReference>
<organism evidence="1 2">
    <name type="scientific">Linum trigynum</name>
    <dbReference type="NCBI Taxonomy" id="586398"/>
    <lineage>
        <taxon>Eukaryota</taxon>
        <taxon>Viridiplantae</taxon>
        <taxon>Streptophyta</taxon>
        <taxon>Embryophyta</taxon>
        <taxon>Tracheophyta</taxon>
        <taxon>Spermatophyta</taxon>
        <taxon>Magnoliopsida</taxon>
        <taxon>eudicotyledons</taxon>
        <taxon>Gunneridae</taxon>
        <taxon>Pentapetalae</taxon>
        <taxon>rosids</taxon>
        <taxon>fabids</taxon>
        <taxon>Malpighiales</taxon>
        <taxon>Linaceae</taxon>
        <taxon>Linum</taxon>
    </lineage>
</organism>
<evidence type="ECO:0000313" key="2">
    <source>
        <dbReference type="Proteomes" id="UP001497516"/>
    </source>
</evidence>
<gene>
    <name evidence="1" type="ORF">LTRI10_LOCUS34946</name>
</gene>